<feature type="DNA-binding region" description="H-T-H motif" evidence="2">
    <location>
        <begin position="79"/>
        <end position="98"/>
    </location>
</feature>
<evidence type="ECO:0000313" key="4">
    <source>
        <dbReference type="EMBL" id="SDF81479.1"/>
    </source>
</evidence>
<dbReference type="InterPro" id="IPR001647">
    <property type="entry name" value="HTH_TetR"/>
</dbReference>
<dbReference type="GO" id="GO:0003677">
    <property type="term" value="F:DNA binding"/>
    <property type="evidence" value="ECO:0007669"/>
    <property type="project" value="UniProtKB-UniRule"/>
</dbReference>
<evidence type="ECO:0000256" key="2">
    <source>
        <dbReference type="PROSITE-ProRule" id="PRU00335"/>
    </source>
</evidence>
<keyword evidence="1 2" id="KW-0238">DNA-binding</keyword>
<dbReference type="SUPFAM" id="SSF46689">
    <property type="entry name" value="Homeodomain-like"/>
    <property type="match status" value="1"/>
</dbReference>
<dbReference type="PANTHER" id="PTHR30055:SF222">
    <property type="entry name" value="REGULATORY PROTEIN"/>
    <property type="match status" value="1"/>
</dbReference>
<dbReference type="AlphaFoldDB" id="A0A1G7P786"/>
<evidence type="ECO:0000313" key="5">
    <source>
        <dbReference type="Proteomes" id="UP000199706"/>
    </source>
</evidence>
<dbReference type="Gene3D" id="1.10.357.10">
    <property type="entry name" value="Tetracycline Repressor, domain 2"/>
    <property type="match status" value="1"/>
</dbReference>
<dbReference type="PRINTS" id="PR00455">
    <property type="entry name" value="HTHTETR"/>
</dbReference>
<dbReference type="Pfam" id="PF00440">
    <property type="entry name" value="TetR_N"/>
    <property type="match status" value="1"/>
</dbReference>
<dbReference type="Proteomes" id="UP000199706">
    <property type="component" value="Unassembled WGS sequence"/>
</dbReference>
<evidence type="ECO:0000259" key="3">
    <source>
        <dbReference type="PROSITE" id="PS50977"/>
    </source>
</evidence>
<feature type="domain" description="HTH tetR-type" evidence="3">
    <location>
        <begin position="57"/>
        <end position="116"/>
    </location>
</feature>
<proteinExistence type="predicted"/>
<dbReference type="InterPro" id="IPR009057">
    <property type="entry name" value="Homeodomain-like_sf"/>
</dbReference>
<organism evidence="4 5">
    <name type="scientific">Paraburkholderia phenazinium</name>
    <dbReference type="NCBI Taxonomy" id="60549"/>
    <lineage>
        <taxon>Bacteria</taxon>
        <taxon>Pseudomonadati</taxon>
        <taxon>Pseudomonadota</taxon>
        <taxon>Betaproteobacteria</taxon>
        <taxon>Burkholderiales</taxon>
        <taxon>Burkholderiaceae</taxon>
        <taxon>Paraburkholderia</taxon>
    </lineage>
</organism>
<evidence type="ECO:0000256" key="1">
    <source>
        <dbReference type="ARBA" id="ARBA00023125"/>
    </source>
</evidence>
<accession>A0A1G7P786</accession>
<sequence>MRTVEQMKRSEDGSSSRPRKRALAKFPLNNPIQVIKIEWSLIYCVESVSRMARPKSEDKRNAILAAAAQVIAEQGLGAPTARIAKVAGVAEGTLFTYFESKDVLLNELYLDIKSDMREVMMAAYPKSESVEKRARYVWQQYVDWGVAFPDKRRAVTQLAVSDRLSEQTRAIGLEAFADVSEMMETSIASGVLRDQPPAFVAAIMGSLADTTMEFIERDPAQAGRYRDAGFEAFWHAVAKT</sequence>
<name>A0A1G7P786_9BURK</name>
<gene>
    <name evidence="4" type="ORF">SAMN05216466_101161</name>
</gene>
<dbReference type="EMBL" id="FNCJ01000001">
    <property type="protein sequence ID" value="SDF81479.1"/>
    <property type="molecule type" value="Genomic_DNA"/>
</dbReference>
<dbReference type="InterPro" id="IPR050109">
    <property type="entry name" value="HTH-type_TetR-like_transc_reg"/>
</dbReference>
<protein>
    <submittedName>
        <fullName evidence="4">DNA-binding transcriptional regulator, AcrR family</fullName>
    </submittedName>
</protein>
<dbReference type="PROSITE" id="PS50977">
    <property type="entry name" value="HTH_TETR_2"/>
    <property type="match status" value="1"/>
</dbReference>
<dbReference type="PANTHER" id="PTHR30055">
    <property type="entry name" value="HTH-TYPE TRANSCRIPTIONAL REGULATOR RUTR"/>
    <property type="match status" value="1"/>
</dbReference>
<reference evidence="4 5" key="1">
    <citation type="submission" date="2016-10" db="EMBL/GenBank/DDBJ databases">
        <authorList>
            <person name="de Groot N.N."/>
        </authorList>
    </citation>
    <scope>NUCLEOTIDE SEQUENCE [LARGE SCALE GENOMIC DNA]</scope>
    <source>
        <strain evidence="4 5">LMG 2247</strain>
    </source>
</reference>